<evidence type="ECO:0000313" key="1">
    <source>
        <dbReference type="EMBL" id="KAH9778109.1"/>
    </source>
</evidence>
<reference evidence="2" key="1">
    <citation type="journal article" date="2023" name="Hortic. Res.">
        <title>A chromosome-level phased genome enabling allele-level studies in sweet orange: a case study on citrus Huanglongbing tolerance.</title>
        <authorList>
            <person name="Wu B."/>
            <person name="Yu Q."/>
            <person name="Deng Z."/>
            <person name="Duan Y."/>
            <person name="Luo F."/>
            <person name="Gmitter F. Jr."/>
        </authorList>
    </citation>
    <scope>NUCLEOTIDE SEQUENCE [LARGE SCALE GENOMIC DNA]</scope>
    <source>
        <strain evidence="2">cv. Valencia</strain>
    </source>
</reference>
<sequence length="267" mass="28895">MSTNSALKTYGKDLVQQAGKLDLVIGRDEEIRRVLHILSRRTKNIPVLIGEPGVGKTAVVEGLAQRIARGDVPSNLAGVRLIALDLSNLFAVSNLKAILKEVEEAKGKVILFIDEIHLILGGGTNMDASNLLKPMLARGQFSCIGATTIKEYRKYVEEDAAFERGSQQVYVCEPSIPNTISILRGLKERYEGHHGVQIQDRALVVAGQLSARYITGRYLPEKAIDLVDEACANVKENDKACEARIVEVGGERTCGVDGQASASNGEA</sequence>
<organism evidence="1 2">
    <name type="scientific">Citrus sinensis</name>
    <name type="common">Sweet orange</name>
    <name type="synonym">Citrus aurantium var. sinensis</name>
    <dbReference type="NCBI Taxonomy" id="2711"/>
    <lineage>
        <taxon>Eukaryota</taxon>
        <taxon>Viridiplantae</taxon>
        <taxon>Streptophyta</taxon>
        <taxon>Embryophyta</taxon>
        <taxon>Tracheophyta</taxon>
        <taxon>Spermatophyta</taxon>
        <taxon>Magnoliopsida</taxon>
        <taxon>eudicotyledons</taxon>
        <taxon>Gunneridae</taxon>
        <taxon>Pentapetalae</taxon>
        <taxon>rosids</taxon>
        <taxon>malvids</taxon>
        <taxon>Sapindales</taxon>
        <taxon>Rutaceae</taxon>
        <taxon>Aurantioideae</taxon>
        <taxon>Citrus</taxon>
    </lineage>
</organism>
<dbReference type="EMBL" id="CM039172">
    <property type="protein sequence ID" value="KAH9778109.1"/>
    <property type="molecule type" value="Genomic_DNA"/>
</dbReference>
<name>A0ACB8LX59_CITSI</name>
<gene>
    <name evidence="1" type="ORF">KPL71_007242</name>
</gene>
<dbReference type="Proteomes" id="UP000829398">
    <property type="component" value="Chromosome 3"/>
</dbReference>
<protein>
    <submittedName>
        <fullName evidence="1">Chaperone protein ClpB1</fullName>
    </submittedName>
</protein>
<comment type="caution">
    <text evidence="1">The sequence shown here is derived from an EMBL/GenBank/DDBJ whole genome shotgun (WGS) entry which is preliminary data.</text>
</comment>
<proteinExistence type="predicted"/>
<accession>A0ACB8LX59</accession>
<evidence type="ECO:0000313" key="2">
    <source>
        <dbReference type="Proteomes" id="UP000829398"/>
    </source>
</evidence>
<keyword evidence="2" id="KW-1185">Reference proteome</keyword>